<name>A0A511JML0_9CELL</name>
<dbReference type="RefSeq" id="WP_146846883.1">
    <property type="nucleotide sequence ID" value="NZ_BJWH01000015.1"/>
</dbReference>
<dbReference type="OrthoDB" id="3627463at2"/>
<dbReference type="AlphaFoldDB" id="A0A511JML0"/>
<evidence type="ECO:0000259" key="1">
    <source>
        <dbReference type="Pfam" id="PF01243"/>
    </source>
</evidence>
<sequence>MIGPRSTEQRRQDALYRLGHDVDAWVATTDTDTGAPRLTPLSFLWHDDALLFSTSATSPTARNLATNPSVQVGIGLTRDVVLVQGTVQTLPVISDGLGDAFAAKAGFDPRTLSTAYPYFRLAPRTIQVWREEDELSGRWVMRDGRWLTPAS</sequence>
<dbReference type="InterPro" id="IPR012349">
    <property type="entry name" value="Split_barrel_FMN-bd"/>
</dbReference>
<organism evidence="2 3">
    <name type="scientific">Cellulomonas terrae</name>
    <dbReference type="NCBI Taxonomy" id="311234"/>
    <lineage>
        <taxon>Bacteria</taxon>
        <taxon>Bacillati</taxon>
        <taxon>Actinomycetota</taxon>
        <taxon>Actinomycetes</taxon>
        <taxon>Micrococcales</taxon>
        <taxon>Cellulomonadaceae</taxon>
        <taxon>Cellulomonas</taxon>
    </lineage>
</organism>
<keyword evidence="3" id="KW-1185">Reference proteome</keyword>
<protein>
    <submittedName>
        <fullName evidence="2">Pyridoxamine 5'-phosphate oxidase</fullName>
    </submittedName>
</protein>
<evidence type="ECO:0000313" key="2">
    <source>
        <dbReference type="EMBL" id="GEL99218.1"/>
    </source>
</evidence>
<dbReference type="Proteomes" id="UP000321049">
    <property type="component" value="Unassembled WGS sequence"/>
</dbReference>
<dbReference type="SUPFAM" id="SSF50475">
    <property type="entry name" value="FMN-binding split barrel"/>
    <property type="match status" value="1"/>
</dbReference>
<proteinExistence type="predicted"/>
<accession>A0A511JML0</accession>
<comment type="caution">
    <text evidence="2">The sequence shown here is derived from an EMBL/GenBank/DDBJ whole genome shotgun (WGS) entry which is preliminary data.</text>
</comment>
<feature type="domain" description="Pyridoxamine 5'-phosphate oxidase N-terminal" evidence="1">
    <location>
        <begin position="24"/>
        <end position="90"/>
    </location>
</feature>
<dbReference type="EMBL" id="BJWH01000015">
    <property type="protein sequence ID" value="GEL99218.1"/>
    <property type="molecule type" value="Genomic_DNA"/>
</dbReference>
<reference evidence="2 3" key="1">
    <citation type="submission" date="2019-07" db="EMBL/GenBank/DDBJ databases">
        <title>Whole genome shotgun sequence of Cellulomonas terrae NBRC 100819.</title>
        <authorList>
            <person name="Hosoyama A."/>
            <person name="Uohara A."/>
            <person name="Ohji S."/>
            <person name="Ichikawa N."/>
        </authorList>
    </citation>
    <scope>NUCLEOTIDE SEQUENCE [LARGE SCALE GENOMIC DNA]</scope>
    <source>
        <strain evidence="2 3">NBRC 100819</strain>
    </source>
</reference>
<dbReference type="Gene3D" id="2.30.110.10">
    <property type="entry name" value="Electron Transport, Fmn-binding Protein, Chain A"/>
    <property type="match status" value="1"/>
</dbReference>
<evidence type="ECO:0000313" key="3">
    <source>
        <dbReference type="Proteomes" id="UP000321049"/>
    </source>
</evidence>
<gene>
    <name evidence="2" type="ORF">CTE05_27650</name>
</gene>
<dbReference type="InterPro" id="IPR011576">
    <property type="entry name" value="Pyridox_Oxase_N"/>
</dbReference>
<dbReference type="Pfam" id="PF01243">
    <property type="entry name" value="PNPOx_N"/>
    <property type="match status" value="1"/>
</dbReference>